<dbReference type="PANTHER" id="PTHR46470">
    <property type="entry name" value="N-ACYLNEURAMINATE-9-PHOSPHATASE"/>
    <property type="match status" value="1"/>
</dbReference>
<dbReference type="PANTHER" id="PTHR46470:SF4">
    <property type="entry name" value="5-AMINO-6-(5-PHOSPHO-D-RIBITYLAMINO)URACIL PHOSPHATASE YIGB"/>
    <property type="match status" value="1"/>
</dbReference>
<dbReference type="Gene3D" id="3.40.50.1000">
    <property type="entry name" value="HAD superfamily/HAD-like"/>
    <property type="match status" value="1"/>
</dbReference>
<dbReference type="GO" id="GO:0009231">
    <property type="term" value="P:riboflavin biosynthetic process"/>
    <property type="evidence" value="ECO:0007669"/>
    <property type="project" value="TreeGrafter"/>
</dbReference>
<proteinExistence type="predicted"/>
<evidence type="ECO:0000313" key="4">
    <source>
        <dbReference type="EMBL" id="SDW24755.1"/>
    </source>
</evidence>
<name>A0A1H2RZM6_9PSED</name>
<dbReference type="Proteomes" id="UP000243778">
    <property type="component" value="Unassembled WGS sequence"/>
</dbReference>
<dbReference type="GO" id="GO:0016787">
    <property type="term" value="F:hydrolase activity"/>
    <property type="evidence" value="ECO:0007669"/>
    <property type="project" value="UniProtKB-KW"/>
</dbReference>
<organism evidence="4 5">
    <name type="scientific">Pseudomonas kuykendallii</name>
    <dbReference type="NCBI Taxonomy" id="1007099"/>
    <lineage>
        <taxon>Bacteria</taxon>
        <taxon>Pseudomonadati</taxon>
        <taxon>Pseudomonadota</taxon>
        <taxon>Gammaproteobacteria</taxon>
        <taxon>Pseudomonadales</taxon>
        <taxon>Pseudomonadaceae</taxon>
        <taxon>Pseudomonas</taxon>
    </lineage>
</organism>
<dbReference type="NCBIfam" id="TIGR01549">
    <property type="entry name" value="HAD-SF-IA-v1"/>
    <property type="match status" value="1"/>
</dbReference>
<evidence type="ECO:0000256" key="3">
    <source>
        <dbReference type="ARBA" id="ARBA00022842"/>
    </source>
</evidence>
<evidence type="ECO:0000256" key="2">
    <source>
        <dbReference type="ARBA" id="ARBA00022801"/>
    </source>
</evidence>
<protein>
    <submittedName>
        <fullName evidence="4">Putative hydrolase of the HAD superfamily</fullName>
    </submittedName>
</protein>
<dbReference type="InterPro" id="IPR023214">
    <property type="entry name" value="HAD_sf"/>
</dbReference>
<dbReference type="SFLD" id="SFLDG01129">
    <property type="entry name" value="C1.5:_HAD__Beta-PGM__Phosphata"/>
    <property type="match status" value="1"/>
</dbReference>
<evidence type="ECO:0000313" key="5">
    <source>
        <dbReference type="Proteomes" id="UP000243778"/>
    </source>
</evidence>
<dbReference type="InterPro" id="IPR006439">
    <property type="entry name" value="HAD-SF_hydro_IA"/>
</dbReference>
<sequence length="233" mass="25926">MSIQLVTFDLDDTLWDNRPVIVAAERSMRDWLNLHAPRLGALPVDHLWGIRSRLVEAEPGLRYRLSELRRRTLFHALAELGHGEGEARALAEGAFQTMLDARHQITFFPDTLATLEQLAGRYALAVITNGNADVRRLGLADYFRFALCAEELGVGKPDPHPFQEALRRADAQAERAVHVGDHPGDDILGAQAAGMRAVWYNPLGNAWEQPGAPDAQIRSLTELPALLDAWNRD</sequence>
<dbReference type="OrthoDB" id="367448at2"/>
<dbReference type="SUPFAM" id="SSF56784">
    <property type="entry name" value="HAD-like"/>
    <property type="match status" value="1"/>
</dbReference>
<comment type="cofactor">
    <cofactor evidence="1">
        <name>Mg(2+)</name>
        <dbReference type="ChEBI" id="CHEBI:18420"/>
    </cofactor>
</comment>
<dbReference type="InterPro" id="IPR036412">
    <property type="entry name" value="HAD-like_sf"/>
</dbReference>
<dbReference type="NCBIfam" id="TIGR01509">
    <property type="entry name" value="HAD-SF-IA-v3"/>
    <property type="match status" value="1"/>
</dbReference>
<keyword evidence="2 4" id="KW-0378">Hydrolase</keyword>
<accession>A0A1H2RZM6</accession>
<dbReference type="SFLD" id="SFLDS00003">
    <property type="entry name" value="Haloacid_Dehalogenase"/>
    <property type="match status" value="1"/>
</dbReference>
<dbReference type="PRINTS" id="PR00413">
    <property type="entry name" value="HADHALOGNASE"/>
</dbReference>
<reference evidence="5" key="1">
    <citation type="submission" date="2016-10" db="EMBL/GenBank/DDBJ databases">
        <authorList>
            <person name="Varghese N."/>
            <person name="Submissions S."/>
        </authorList>
    </citation>
    <scope>NUCLEOTIDE SEQUENCE [LARGE SCALE GENOMIC DNA]</scope>
    <source>
        <strain evidence="5">NRRL B-59562</strain>
    </source>
</reference>
<evidence type="ECO:0000256" key="1">
    <source>
        <dbReference type="ARBA" id="ARBA00001946"/>
    </source>
</evidence>
<dbReference type="InterPro" id="IPR051400">
    <property type="entry name" value="HAD-like_hydrolase"/>
</dbReference>
<dbReference type="STRING" id="1007099.SAMN05216287_0499"/>
<dbReference type="Pfam" id="PF00702">
    <property type="entry name" value="Hydrolase"/>
    <property type="match status" value="1"/>
</dbReference>
<dbReference type="Gene3D" id="1.20.120.1600">
    <property type="match status" value="1"/>
</dbReference>
<dbReference type="RefSeq" id="WP_090224322.1">
    <property type="nucleotide sequence ID" value="NZ_FNNU01000001.1"/>
</dbReference>
<dbReference type="AlphaFoldDB" id="A0A1H2RZM6"/>
<keyword evidence="3" id="KW-0460">Magnesium</keyword>
<keyword evidence="5" id="KW-1185">Reference proteome</keyword>
<gene>
    <name evidence="4" type="ORF">SAMN05216287_0499</name>
</gene>
<dbReference type="EMBL" id="FNNU01000001">
    <property type="protein sequence ID" value="SDW24755.1"/>
    <property type="molecule type" value="Genomic_DNA"/>
</dbReference>